<dbReference type="Pfam" id="PF10502">
    <property type="entry name" value="Peptidase_S26"/>
    <property type="match status" value="1"/>
</dbReference>
<comment type="caution">
    <text evidence="9">The sequence shown here is derived from an EMBL/GenBank/DDBJ whole genome shotgun (WGS) entry which is preliminary data.</text>
</comment>
<feature type="domain" description="Peptidase S26" evidence="8">
    <location>
        <begin position="62"/>
        <end position="222"/>
    </location>
</feature>
<evidence type="ECO:0000256" key="2">
    <source>
        <dbReference type="ARBA" id="ARBA00004401"/>
    </source>
</evidence>
<dbReference type="CDD" id="cd06530">
    <property type="entry name" value="S26_SPase_I"/>
    <property type="match status" value="1"/>
</dbReference>
<keyword evidence="6" id="KW-0812">Transmembrane</keyword>
<dbReference type="EMBL" id="JAGGDJ010000021">
    <property type="protein sequence ID" value="MBO7746691.1"/>
    <property type="molecule type" value="Genomic_DNA"/>
</dbReference>
<evidence type="ECO:0000259" key="8">
    <source>
        <dbReference type="Pfam" id="PF10502"/>
    </source>
</evidence>
<proteinExistence type="inferred from homology"/>
<dbReference type="SUPFAM" id="SSF51306">
    <property type="entry name" value="LexA/Signal peptidase"/>
    <property type="match status" value="1"/>
</dbReference>
<keyword evidence="6" id="KW-1133">Transmembrane helix</keyword>
<organism evidence="9 10">
    <name type="scientific">Paenibacillus artemisiicola</name>
    <dbReference type="NCBI Taxonomy" id="1172618"/>
    <lineage>
        <taxon>Bacteria</taxon>
        <taxon>Bacillati</taxon>
        <taxon>Bacillota</taxon>
        <taxon>Bacilli</taxon>
        <taxon>Bacillales</taxon>
        <taxon>Paenibacillaceae</taxon>
        <taxon>Paenibacillus</taxon>
    </lineage>
</organism>
<dbReference type="Proteomes" id="UP000670947">
    <property type="component" value="Unassembled WGS sequence"/>
</dbReference>
<evidence type="ECO:0000256" key="1">
    <source>
        <dbReference type="ARBA" id="ARBA00000677"/>
    </source>
</evidence>
<dbReference type="Gene3D" id="2.10.109.10">
    <property type="entry name" value="Umud Fragment, subunit A"/>
    <property type="match status" value="1"/>
</dbReference>
<dbReference type="InterPro" id="IPR000223">
    <property type="entry name" value="Pept_S26A_signal_pept_1"/>
</dbReference>
<evidence type="ECO:0000313" key="10">
    <source>
        <dbReference type="Proteomes" id="UP000670947"/>
    </source>
</evidence>
<dbReference type="InterPro" id="IPR019533">
    <property type="entry name" value="Peptidase_S26"/>
</dbReference>
<dbReference type="NCBIfam" id="TIGR02227">
    <property type="entry name" value="sigpep_I_bact"/>
    <property type="match status" value="1"/>
</dbReference>
<dbReference type="RefSeq" id="WP_208849440.1">
    <property type="nucleotide sequence ID" value="NZ_JAGGDJ010000021.1"/>
</dbReference>
<comment type="subcellular location">
    <subcellularLocation>
        <location evidence="2">Cell membrane</location>
        <topology evidence="2">Single-pass type II membrane protein</topology>
    </subcellularLocation>
    <subcellularLocation>
        <location evidence="6">Membrane</location>
        <topology evidence="6">Single-pass type II membrane protein</topology>
    </subcellularLocation>
</comment>
<dbReference type="PRINTS" id="PR00727">
    <property type="entry name" value="LEADERPTASE"/>
</dbReference>
<keyword evidence="6" id="KW-0472">Membrane</keyword>
<reference evidence="9 10" key="1">
    <citation type="submission" date="2021-03" db="EMBL/GenBank/DDBJ databases">
        <title>Paenibacillus artemisicola MWE-103 whole genome sequence.</title>
        <authorList>
            <person name="Ham Y.J."/>
        </authorList>
    </citation>
    <scope>NUCLEOTIDE SEQUENCE [LARGE SCALE GENOMIC DNA]</scope>
    <source>
        <strain evidence="9 10">MWE-103</strain>
    </source>
</reference>
<evidence type="ECO:0000256" key="3">
    <source>
        <dbReference type="ARBA" id="ARBA00009370"/>
    </source>
</evidence>
<feature type="transmembrane region" description="Helical" evidence="6">
    <location>
        <begin position="65"/>
        <end position="84"/>
    </location>
</feature>
<feature type="compositionally biased region" description="Basic and acidic residues" evidence="7">
    <location>
        <begin position="34"/>
        <end position="52"/>
    </location>
</feature>
<evidence type="ECO:0000313" key="9">
    <source>
        <dbReference type="EMBL" id="MBO7746691.1"/>
    </source>
</evidence>
<evidence type="ECO:0000256" key="4">
    <source>
        <dbReference type="ARBA" id="ARBA00013208"/>
    </source>
</evidence>
<dbReference type="PANTHER" id="PTHR43390">
    <property type="entry name" value="SIGNAL PEPTIDASE I"/>
    <property type="match status" value="1"/>
</dbReference>
<evidence type="ECO:0000256" key="6">
    <source>
        <dbReference type="RuleBase" id="RU362042"/>
    </source>
</evidence>
<dbReference type="EC" id="3.4.21.89" evidence="4 6"/>
<dbReference type="GO" id="GO:0009003">
    <property type="term" value="F:signal peptidase activity"/>
    <property type="evidence" value="ECO:0007669"/>
    <property type="project" value="UniProtKB-EC"/>
</dbReference>
<keyword evidence="10" id="KW-1185">Reference proteome</keyword>
<evidence type="ECO:0000256" key="7">
    <source>
        <dbReference type="SAM" id="MobiDB-lite"/>
    </source>
</evidence>
<gene>
    <name evidence="9" type="primary">lepB</name>
    <name evidence="9" type="ORF">I8J29_20955</name>
</gene>
<keyword evidence="5 6" id="KW-0378">Hydrolase</keyword>
<sequence length="230" mass="25670">MSTGPGTGTEFPKEPEQALGPRKHRKAPAKARKPASEPERASGAKRRGEGGRSDLSPWAKELWEWGRTLVIAVVVVLGLHYFVFSLSTVEGRSMQPTLYEKEWLFVNKLSYRTGSPGLGDVVIVKDPAPESEREDYLVKRIVGMPGDRIEIRQGELYRNGELVVEPYTDVLIEDEDFGPVDVPADHYFIMGDNRHASASRDSRSFQAVPRSAILGRADLILWPITQWAAL</sequence>
<comment type="similarity">
    <text evidence="3 6">Belongs to the peptidase S26 family.</text>
</comment>
<feature type="compositionally biased region" description="Basic residues" evidence="7">
    <location>
        <begin position="21"/>
        <end position="33"/>
    </location>
</feature>
<feature type="region of interest" description="Disordered" evidence="7">
    <location>
        <begin position="1"/>
        <end position="53"/>
    </location>
</feature>
<dbReference type="PANTHER" id="PTHR43390:SF1">
    <property type="entry name" value="CHLOROPLAST PROCESSING PEPTIDASE"/>
    <property type="match status" value="1"/>
</dbReference>
<accession>A0ABS3WED7</accession>
<comment type="catalytic activity">
    <reaction evidence="1 6">
        <text>Cleavage of hydrophobic, N-terminal signal or leader sequences from secreted and periplasmic proteins.</text>
        <dbReference type="EC" id="3.4.21.89"/>
    </reaction>
</comment>
<evidence type="ECO:0000256" key="5">
    <source>
        <dbReference type="ARBA" id="ARBA00022801"/>
    </source>
</evidence>
<name>A0ABS3WED7_9BACL</name>
<dbReference type="InterPro" id="IPR019757">
    <property type="entry name" value="Pept_S26A_signal_pept_1_Lys-AS"/>
</dbReference>
<protein>
    <recommendedName>
        <fullName evidence="4 6">Signal peptidase I</fullName>
        <ecNumber evidence="4 6">3.4.21.89</ecNumber>
    </recommendedName>
</protein>
<dbReference type="InterPro" id="IPR036286">
    <property type="entry name" value="LexA/Signal_pep-like_sf"/>
</dbReference>
<keyword evidence="6" id="KW-0645">Protease</keyword>
<dbReference type="PROSITE" id="PS00760">
    <property type="entry name" value="SPASE_I_2"/>
    <property type="match status" value="1"/>
</dbReference>